<gene>
    <name evidence="2" type="ORF">R2601_04503</name>
</gene>
<dbReference type="EMBL" id="AATQ01000001">
    <property type="protein sequence ID" value="EAU48807.1"/>
    <property type="molecule type" value="Genomic_DNA"/>
</dbReference>
<evidence type="ECO:0000313" key="2">
    <source>
        <dbReference type="EMBL" id="EAU48807.1"/>
    </source>
</evidence>
<evidence type="ECO:0000256" key="1">
    <source>
        <dbReference type="SAM" id="MobiDB-lite"/>
    </source>
</evidence>
<keyword evidence="3" id="KW-1185">Reference proteome</keyword>
<comment type="caution">
    <text evidence="2">The sequence shown here is derived from an EMBL/GenBank/DDBJ whole genome shotgun (WGS) entry which is preliminary data.</text>
</comment>
<sequence>MVSTSVPSGPVTVEAEPSPVIV</sequence>
<protein>
    <submittedName>
        <fullName evidence="2">Uncharacterized protein</fullName>
    </submittedName>
</protein>
<feature type="region of interest" description="Disordered" evidence="1">
    <location>
        <begin position="1"/>
        <end position="22"/>
    </location>
</feature>
<proteinExistence type="predicted"/>
<dbReference type="HOGENOM" id="CLU_3424866_0_0_5"/>
<evidence type="ECO:0000313" key="3">
    <source>
        <dbReference type="Proteomes" id="UP000006230"/>
    </source>
</evidence>
<accession>Q0FVU5</accession>
<organism evidence="2 3">
    <name type="scientific">Salipiger bermudensis (strain DSM 26914 / JCM 13377 / KCTC 12554 / HTCC2601)</name>
    <name type="common">Pelagibaca bermudensis</name>
    <dbReference type="NCBI Taxonomy" id="314265"/>
    <lineage>
        <taxon>Bacteria</taxon>
        <taxon>Pseudomonadati</taxon>
        <taxon>Pseudomonadota</taxon>
        <taxon>Alphaproteobacteria</taxon>
        <taxon>Rhodobacterales</taxon>
        <taxon>Roseobacteraceae</taxon>
        <taxon>Salipiger</taxon>
    </lineage>
</organism>
<reference evidence="2 3" key="1">
    <citation type="journal article" date="2010" name="J. Bacteriol.">
        <title>Genome sequences of Pelagibaca bermudensis HTCC2601T and Maritimibacter alkaliphilus HTCC2654T, the type strains of two marine Roseobacter genera.</title>
        <authorList>
            <person name="Thrash J.C."/>
            <person name="Cho J.C."/>
            <person name="Ferriera S."/>
            <person name="Johnson J."/>
            <person name="Vergin K.L."/>
            <person name="Giovannoni S.J."/>
        </authorList>
    </citation>
    <scope>NUCLEOTIDE SEQUENCE [LARGE SCALE GENOMIC DNA]</scope>
    <source>
        <strain evidence="3">DSM 26914 / JCM 13377 / KCTC 12554 / HTCC2601</strain>
    </source>
</reference>
<dbReference type="Proteomes" id="UP000006230">
    <property type="component" value="Unassembled WGS sequence"/>
</dbReference>
<name>Q0FVU5_SALBH</name>
<feature type="compositionally biased region" description="Low complexity" evidence="1">
    <location>
        <begin position="1"/>
        <end position="13"/>
    </location>
</feature>
<dbReference type="AlphaFoldDB" id="Q0FVU5"/>